<comment type="caution">
    <text evidence="3">The sequence shown here is derived from an EMBL/GenBank/DDBJ whole genome shotgun (WGS) entry which is preliminary data.</text>
</comment>
<feature type="coiled-coil region" evidence="1">
    <location>
        <begin position="41"/>
        <end position="101"/>
    </location>
</feature>
<dbReference type="OrthoDB" id="306208at2759"/>
<protein>
    <submittedName>
        <fullName evidence="3">Uncharacterized protein</fullName>
    </submittedName>
</protein>
<evidence type="ECO:0000313" key="3">
    <source>
        <dbReference type="EMBL" id="CAD8180004.1"/>
    </source>
</evidence>
<keyword evidence="1" id="KW-0175">Coiled coil</keyword>
<feature type="coiled-coil region" evidence="1">
    <location>
        <begin position="285"/>
        <end position="319"/>
    </location>
</feature>
<dbReference type="PANTHER" id="PTHR40515">
    <property type="entry name" value="CILIA- AND FLAGELLA-ASSOCIATED PROTEIN 157"/>
    <property type="match status" value="1"/>
</dbReference>
<evidence type="ECO:0000256" key="2">
    <source>
        <dbReference type="SAM" id="MobiDB-lite"/>
    </source>
</evidence>
<dbReference type="AlphaFoldDB" id="A0A8S1VR16"/>
<feature type="compositionally biased region" description="Polar residues" evidence="2">
    <location>
        <begin position="233"/>
        <end position="250"/>
    </location>
</feature>
<keyword evidence="4" id="KW-1185">Reference proteome</keyword>
<proteinExistence type="predicted"/>
<gene>
    <name evidence="3" type="ORF">POCTA_138.1.T0740097</name>
</gene>
<feature type="region of interest" description="Disordered" evidence="2">
    <location>
        <begin position="227"/>
        <end position="250"/>
    </location>
</feature>
<dbReference type="EMBL" id="CAJJDP010000073">
    <property type="protein sequence ID" value="CAD8180004.1"/>
    <property type="molecule type" value="Genomic_DNA"/>
</dbReference>
<sequence length="470" mass="56365">MESQNSLTKSLMEGFENILLTQTQFTTQRRKVFLEDNLKYGKEIERDYNKLQDIIDNLQAKVDKIIKSQEDDFMIAYKEQMAEIQKELKAMKRKIDEETLRQNSDEKKRILEEERDYFREEALRLDKLCQEQIRTIEELKFKLKITQEEKQYYECFVIDSKKENKALKQELLQLYKQKSEEQRIGQRVSSVGDINQKTVIKKNIDYRTFTQEGTQFTAIKDEQGEISKREFSSNKSGQKTQLSSKIQDYGSSQHDIFRREMSSQQRSRYNQDIQQIQDTTKQEQIQELRSQLQKEKQINQLLKAELSKYNCQKGELEQILIDCVNEMKKEVQNRQSQQKQFFQHRPTSYSQPNIEGEKQYSQFTHTDKIQLLKRFISSDEFLNQLYQITFNNQMQLSTQLKLNEKWKIDADEAAKKFYNFKQFKYRYKTSQPILKTSLIKRQDKEVVQTSSNYNDKTRELIDQIIKVDQS</sequence>
<evidence type="ECO:0000256" key="1">
    <source>
        <dbReference type="SAM" id="Coils"/>
    </source>
</evidence>
<dbReference type="PANTHER" id="PTHR40515:SF1">
    <property type="entry name" value="CILIA- AND FLAGELLA-ASSOCIATED PROTEIN 157"/>
    <property type="match status" value="1"/>
</dbReference>
<name>A0A8S1VR16_PAROT</name>
<dbReference type="Proteomes" id="UP000683925">
    <property type="component" value="Unassembled WGS sequence"/>
</dbReference>
<accession>A0A8S1VR16</accession>
<reference evidence="3" key="1">
    <citation type="submission" date="2021-01" db="EMBL/GenBank/DDBJ databases">
        <authorList>
            <consortium name="Genoscope - CEA"/>
            <person name="William W."/>
        </authorList>
    </citation>
    <scope>NUCLEOTIDE SEQUENCE</scope>
</reference>
<organism evidence="3 4">
    <name type="scientific">Paramecium octaurelia</name>
    <dbReference type="NCBI Taxonomy" id="43137"/>
    <lineage>
        <taxon>Eukaryota</taxon>
        <taxon>Sar</taxon>
        <taxon>Alveolata</taxon>
        <taxon>Ciliophora</taxon>
        <taxon>Intramacronucleata</taxon>
        <taxon>Oligohymenophorea</taxon>
        <taxon>Peniculida</taxon>
        <taxon>Parameciidae</taxon>
        <taxon>Paramecium</taxon>
    </lineage>
</organism>
<evidence type="ECO:0000313" key="4">
    <source>
        <dbReference type="Proteomes" id="UP000683925"/>
    </source>
</evidence>
<feature type="coiled-coil region" evidence="1">
    <location>
        <begin position="129"/>
        <end position="184"/>
    </location>
</feature>
<dbReference type="OMA" id="NQMQLST"/>